<name>A0AAJ6B6M7_9SPHI</name>
<evidence type="ECO:0000313" key="3">
    <source>
        <dbReference type="Proteomes" id="UP001214530"/>
    </source>
</evidence>
<evidence type="ECO:0000313" key="2">
    <source>
        <dbReference type="EMBL" id="WEK20177.1"/>
    </source>
</evidence>
<gene>
    <name evidence="2" type="ORF">P0Y49_03310</name>
</gene>
<reference evidence="2" key="1">
    <citation type="submission" date="2023-03" db="EMBL/GenBank/DDBJ databases">
        <title>Andean soil-derived lignocellulolytic bacterial consortium as a source of novel taxa and putative plastic-active enzymes.</title>
        <authorList>
            <person name="Diaz-Garcia L."/>
            <person name="Chuvochina M."/>
            <person name="Feuerriegel G."/>
            <person name="Bunk B."/>
            <person name="Sproer C."/>
            <person name="Streit W.R."/>
            <person name="Rodriguez L.M."/>
            <person name="Overmann J."/>
            <person name="Jimenez D.J."/>
        </authorList>
    </citation>
    <scope>NUCLEOTIDE SEQUENCE</scope>
    <source>
        <strain evidence="2">MAG 3858</strain>
    </source>
</reference>
<feature type="chain" id="PRO_5042498671" evidence="1">
    <location>
        <begin position="20"/>
        <end position="169"/>
    </location>
</feature>
<feature type="signal peptide" evidence="1">
    <location>
        <begin position="1"/>
        <end position="19"/>
    </location>
</feature>
<protein>
    <submittedName>
        <fullName evidence="2">Uncharacterized protein</fullName>
    </submittedName>
</protein>
<dbReference type="Proteomes" id="UP001214530">
    <property type="component" value="Chromosome"/>
</dbReference>
<accession>A0AAJ6B6M7</accession>
<sequence>MKRITFSIALLFAVMAAKAQTVVWYPMNPFVSSGTYTQTITSNSYTFDSDFLYLDFRLDADGHTMHYITTAKNIPYNPGDMMGEFQSSILVDRWPGNSLVDKRAIWNEPSYYDSEWERESYPSSSTYTYSGSTDIGSEDALMFVQGILIWSESGYFQSAGLGLQVTIIP</sequence>
<dbReference type="EMBL" id="CP119313">
    <property type="protein sequence ID" value="WEK20177.1"/>
    <property type="molecule type" value="Genomic_DNA"/>
</dbReference>
<organism evidence="2 3">
    <name type="scientific">Candidatus Pedobacter colombiensis</name>
    <dbReference type="NCBI Taxonomy" id="3121371"/>
    <lineage>
        <taxon>Bacteria</taxon>
        <taxon>Pseudomonadati</taxon>
        <taxon>Bacteroidota</taxon>
        <taxon>Sphingobacteriia</taxon>
        <taxon>Sphingobacteriales</taxon>
        <taxon>Sphingobacteriaceae</taxon>
        <taxon>Pedobacter</taxon>
    </lineage>
</organism>
<keyword evidence="1" id="KW-0732">Signal</keyword>
<dbReference type="AlphaFoldDB" id="A0AAJ6B6M7"/>
<evidence type="ECO:0000256" key="1">
    <source>
        <dbReference type="SAM" id="SignalP"/>
    </source>
</evidence>
<proteinExistence type="predicted"/>